<dbReference type="Pfam" id="PF00560">
    <property type="entry name" value="LRR_1"/>
    <property type="match status" value="7"/>
</dbReference>
<dbReference type="Gene3D" id="3.30.200.20">
    <property type="entry name" value="Phosphorylase Kinase, domain 1"/>
    <property type="match status" value="1"/>
</dbReference>
<dbReference type="Pfam" id="PF08263">
    <property type="entry name" value="LRRNT_2"/>
    <property type="match status" value="1"/>
</dbReference>
<dbReference type="PROSITE" id="PS50011">
    <property type="entry name" value="PROTEIN_KINASE_DOM"/>
    <property type="match status" value="1"/>
</dbReference>
<keyword evidence="11" id="KW-0808">Transferase</keyword>
<dbReference type="SUPFAM" id="SSF52047">
    <property type="entry name" value="RNI-like"/>
    <property type="match status" value="2"/>
</dbReference>
<proteinExistence type="inferred from homology"/>
<dbReference type="Gene3D" id="1.10.510.10">
    <property type="entry name" value="Transferase(Phosphotransferase) domain 1"/>
    <property type="match status" value="1"/>
</dbReference>
<dbReference type="FunFam" id="3.80.10.10:FF:000896">
    <property type="entry name" value="Leucine-rich repeat receptor-like protein kinase"/>
    <property type="match status" value="1"/>
</dbReference>
<dbReference type="InterPro" id="IPR013210">
    <property type="entry name" value="LRR_N_plant-typ"/>
</dbReference>
<evidence type="ECO:0000256" key="3">
    <source>
        <dbReference type="ARBA" id="ARBA00022614"/>
    </source>
</evidence>
<dbReference type="InterPro" id="IPR011009">
    <property type="entry name" value="Kinase-like_dom_sf"/>
</dbReference>
<keyword evidence="12" id="KW-1185">Reference proteome</keyword>
<dbReference type="GO" id="GO:0016020">
    <property type="term" value="C:membrane"/>
    <property type="evidence" value="ECO:0007669"/>
    <property type="project" value="UniProtKB-SubCell"/>
</dbReference>
<feature type="domain" description="Protein kinase" evidence="10">
    <location>
        <begin position="675"/>
        <end position="973"/>
    </location>
</feature>
<dbReference type="Proteomes" id="UP000195402">
    <property type="component" value="Unassembled WGS sequence"/>
</dbReference>
<dbReference type="SUPFAM" id="SSF56112">
    <property type="entry name" value="Protein kinase-like (PK-like)"/>
    <property type="match status" value="1"/>
</dbReference>
<dbReference type="InterPro" id="IPR032675">
    <property type="entry name" value="LRR_dom_sf"/>
</dbReference>
<keyword evidence="5" id="KW-0677">Repeat</keyword>
<keyword evidence="4 9" id="KW-0812">Transmembrane</keyword>
<keyword evidence="11" id="KW-0418">Kinase</keyword>
<evidence type="ECO:0000313" key="12">
    <source>
        <dbReference type="Proteomes" id="UP000195402"/>
    </source>
</evidence>
<evidence type="ECO:0000256" key="1">
    <source>
        <dbReference type="ARBA" id="ARBA00004167"/>
    </source>
</evidence>
<dbReference type="InParanoid" id="A0A200QXS8"/>
<evidence type="ECO:0000259" key="10">
    <source>
        <dbReference type="PROSITE" id="PS50011"/>
    </source>
</evidence>
<dbReference type="Pfam" id="PF13855">
    <property type="entry name" value="LRR_8"/>
    <property type="match status" value="1"/>
</dbReference>
<evidence type="ECO:0000256" key="6">
    <source>
        <dbReference type="ARBA" id="ARBA00022989"/>
    </source>
</evidence>
<keyword evidence="6 9" id="KW-1133">Transmembrane helix</keyword>
<protein>
    <submittedName>
        <fullName evidence="11">Protein kinase domain</fullName>
    </submittedName>
</protein>
<accession>A0A200QXS8</accession>
<comment type="similarity">
    <text evidence="2">Belongs to the protein kinase superfamily. Ser/Thr protein kinase family.</text>
</comment>
<dbReference type="PROSITE" id="PS51450">
    <property type="entry name" value="LRR"/>
    <property type="match status" value="1"/>
</dbReference>
<dbReference type="GO" id="GO:0004672">
    <property type="term" value="F:protein kinase activity"/>
    <property type="evidence" value="ECO:0007669"/>
    <property type="project" value="InterPro"/>
</dbReference>
<dbReference type="GO" id="GO:0005524">
    <property type="term" value="F:ATP binding"/>
    <property type="evidence" value="ECO:0007669"/>
    <property type="project" value="InterPro"/>
</dbReference>
<sequence>MVNLLPKQEEEALLGLKLELLDTSNSLYDWSKVKQPDNNKISSACSWSGITCTTSTITYATNNNNYSTVTGLDLSQKNLSGSISGKYIKLLINLVSLNLSHNSFSGKLPQEIFTSLPNLTTLDISRNSFNGNFPSMALPADDYDHIMVQQHHHRLVVLDAFSNSFSGSLPVQLTKFESLKVLNLGGSYFEGRIPSWYGSFKSLEFLHLAGNLLEGEIPPELGNLKTLTHMEIGYNSYQGNIIPWQLGSMTQLQYLDIAGANLSGSIPNHLCNLTSLQSLFLFRNQLIGSIPSCFGNIISLQNLDLSDNLITGSIPKSFAGLKNLHLLSLMYNGMTGSIPEGIADLPQLEALLIWNNFFSGALPQNLGKNCKLKWVDVSSNNLTGNIPPDICNGNVMLSKLILFSNNFTGRLSPSLTNCSSLVRLRIEDNSFSGDISPLKFSLLNDITYVDLSRNRFTGGIPKDTVSQAFKLQYFNVSHNPDLGGFIPGEIWSLPSLVNFSASSCSILGNFPAPPLKSECSSSITMVELSRNNLSGTIPESAANCKALRVLDLSHNKLNGSIPIKFGNSSSLVLLNISFNEFSGSVPQSNNFRFMGTSAFLGNPDLCGEPLQPCFTSLGEFRLGRKNSEKLRWILLLCVGVVLFIVMSVLGIFYLHRQRDKWKMVPFTGFPQFTAKDILRSLSTTYTNDSIESQTVTPPLISSAPLICKSVLPTGITVSVKKVKWDSNRRELMSDFINLMGNARQKNLVRLLGLCSNKNFGYLLYDYYLPNESLAEKMIRMKTREPTRMSSSSSNWAAKFKIVIGVARGLCYLHHDCYPPIPHGDLKASNVVFDEGNMEEPHLADFGLKTLLQMNSWTGSVSGTDDELRRATIQEEIHRDIYSFGEVLLEIVSNGRLRNAGGSINQSKRILRERILSEIYDENDELEVGTSEDQDEIKLVFEVALLCMRSKPSDRPSMDDALKLLLSGGESKPH</sequence>
<comment type="subcellular location">
    <subcellularLocation>
        <location evidence="1">Membrane</location>
        <topology evidence="1">Single-pass membrane protein</topology>
    </subcellularLocation>
</comment>
<evidence type="ECO:0000256" key="2">
    <source>
        <dbReference type="ARBA" id="ARBA00008684"/>
    </source>
</evidence>
<dbReference type="InterPro" id="IPR001611">
    <property type="entry name" value="Leu-rich_rpt"/>
</dbReference>
<dbReference type="InterPro" id="IPR000719">
    <property type="entry name" value="Prot_kinase_dom"/>
</dbReference>
<dbReference type="InterPro" id="IPR008271">
    <property type="entry name" value="Ser/Thr_kinase_AS"/>
</dbReference>
<dbReference type="OMA" id="IPAQTWS"/>
<evidence type="ECO:0000256" key="5">
    <source>
        <dbReference type="ARBA" id="ARBA00022737"/>
    </source>
</evidence>
<dbReference type="PANTHER" id="PTHR48056">
    <property type="entry name" value="LRR RECEPTOR-LIKE SERINE/THREONINE-PROTEIN KINASE-RELATED"/>
    <property type="match status" value="1"/>
</dbReference>
<keyword evidence="7 9" id="KW-0472">Membrane</keyword>
<organism evidence="11 12">
    <name type="scientific">Macleaya cordata</name>
    <name type="common">Five-seeded plume-poppy</name>
    <name type="synonym">Bocconia cordata</name>
    <dbReference type="NCBI Taxonomy" id="56857"/>
    <lineage>
        <taxon>Eukaryota</taxon>
        <taxon>Viridiplantae</taxon>
        <taxon>Streptophyta</taxon>
        <taxon>Embryophyta</taxon>
        <taxon>Tracheophyta</taxon>
        <taxon>Spermatophyta</taxon>
        <taxon>Magnoliopsida</taxon>
        <taxon>Ranunculales</taxon>
        <taxon>Papaveraceae</taxon>
        <taxon>Papaveroideae</taxon>
        <taxon>Macleaya</taxon>
    </lineage>
</organism>
<dbReference type="InterPro" id="IPR003591">
    <property type="entry name" value="Leu-rich_rpt_typical-subtyp"/>
</dbReference>
<dbReference type="FunFam" id="3.80.10.10:FF:000095">
    <property type="entry name" value="LRR receptor-like serine/threonine-protein kinase GSO1"/>
    <property type="match status" value="1"/>
</dbReference>
<dbReference type="GO" id="GO:0033612">
    <property type="term" value="F:receptor serine/threonine kinase binding"/>
    <property type="evidence" value="ECO:0007669"/>
    <property type="project" value="TreeGrafter"/>
</dbReference>
<keyword evidence="8" id="KW-0325">Glycoprotein</keyword>
<dbReference type="FunCoup" id="A0A200QXS8">
    <property type="interactions" value="694"/>
</dbReference>
<reference evidence="11 12" key="1">
    <citation type="journal article" date="2017" name="Mol. Plant">
        <title>The Genome of Medicinal Plant Macleaya cordata Provides New Insights into Benzylisoquinoline Alkaloids Metabolism.</title>
        <authorList>
            <person name="Liu X."/>
            <person name="Liu Y."/>
            <person name="Huang P."/>
            <person name="Ma Y."/>
            <person name="Qing Z."/>
            <person name="Tang Q."/>
            <person name="Cao H."/>
            <person name="Cheng P."/>
            <person name="Zheng Y."/>
            <person name="Yuan Z."/>
            <person name="Zhou Y."/>
            <person name="Liu J."/>
            <person name="Tang Z."/>
            <person name="Zhuo Y."/>
            <person name="Zhang Y."/>
            <person name="Yu L."/>
            <person name="Huang J."/>
            <person name="Yang P."/>
            <person name="Peng Q."/>
            <person name="Zhang J."/>
            <person name="Jiang W."/>
            <person name="Zhang Z."/>
            <person name="Lin K."/>
            <person name="Ro D.K."/>
            <person name="Chen X."/>
            <person name="Xiong X."/>
            <person name="Shang Y."/>
            <person name="Huang S."/>
            <person name="Zeng J."/>
        </authorList>
    </citation>
    <scope>NUCLEOTIDE SEQUENCE [LARGE SCALE GENOMIC DNA]</scope>
    <source>
        <strain evidence="12">cv. BLH2017</strain>
        <tissue evidence="11">Root</tissue>
    </source>
</reference>
<name>A0A200QXS8_MACCD</name>
<gene>
    <name evidence="11" type="ORF">BVC80_1g2</name>
</gene>
<evidence type="ECO:0000256" key="7">
    <source>
        <dbReference type="ARBA" id="ARBA00023136"/>
    </source>
</evidence>
<dbReference type="STRING" id="56857.A0A200QXS8"/>
<dbReference type="Pfam" id="PF07714">
    <property type="entry name" value="PK_Tyr_Ser-Thr"/>
    <property type="match status" value="1"/>
</dbReference>
<dbReference type="OrthoDB" id="676979at2759"/>
<evidence type="ECO:0000256" key="9">
    <source>
        <dbReference type="SAM" id="Phobius"/>
    </source>
</evidence>
<dbReference type="PROSITE" id="PS00108">
    <property type="entry name" value="PROTEIN_KINASE_ST"/>
    <property type="match status" value="1"/>
</dbReference>
<dbReference type="SMART" id="SM00369">
    <property type="entry name" value="LRR_TYP"/>
    <property type="match status" value="6"/>
</dbReference>
<dbReference type="InterPro" id="IPR001245">
    <property type="entry name" value="Ser-Thr/Tyr_kinase_cat_dom"/>
</dbReference>
<dbReference type="Gene3D" id="3.80.10.10">
    <property type="entry name" value="Ribonuclease Inhibitor"/>
    <property type="match status" value="4"/>
</dbReference>
<evidence type="ECO:0000256" key="4">
    <source>
        <dbReference type="ARBA" id="ARBA00022692"/>
    </source>
</evidence>
<dbReference type="EMBL" id="MVGT01000864">
    <property type="protein sequence ID" value="OVA15200.1"/>
    <property type="molecule type" value="Genomic_DNA"/>
</dbReference>
<feature type="transmembrane region" description="Helical" evidence="9">
    <location>
        <begin position="632"/>
        <end position="654"/>
    </location>
</feature>
<dbReference type="SMART" id="SM00220">
    <property type="entry name" value="S_TKc"/>
    <property type="match status" value="1"/>
</dbReference>
<dbReference type="PANTHER" id="PTHR48056:SF25">
    <property type="entry name" value="PROTEIN KINASE DOMAIN-CONTAINING PROTEIN"/>
    <property type="match status" value="1"/>
</dbReference>
<dbReference type="FunFam" id="3.80.10.10:FF:000221">
    <property type="entry name" value="Leucine-rich repeat receptor-like protein kinase PXL1"/>
    <property type="match status" value="1"/>
</dbReference>
<dbReference type="InterPro" id="IPR050647">
    <property type="entry name" value="Plant_LRR-RLKs"/>
</dbReference>
<evidence type="ECO:0000256" key="8">
    <source>
        <dbReference type="ARBA" id="ARBA00023180"/>
    </source>
</evidence>
<keyword evidence="3" id="KW-0433">Leucine-rich repeat</keyword>
<evidence type="ECO:0000313" key="11">
    <source>
        <dbReference type="EMBL" id="OVA15200.1"/>
    </source>
</evidence>
<dbReference type="AlphaFoldDB" id="A0A200QXS8"/>
<comment type="caution">
    <text evidence="11">The sequence shown here is derived from an EMBL/GenBank/DDBJ whole genome shotgun (WGS) entry which is preliminary data.</text>
</comment>